<gene>
    <name evidence="1" type="ORF">SDC9_155144</name>
</gene>
<reference evidence="1" key="1">
    <citation type="submission" date="2019-08" db="EMBL/GenBank/DDBJ databases">
        <authorList>
            <person name="Kucharzyk K."/>
            <person name="Murdoch R.W."/>
            <person name="Higgins S."/>
            <person name="Loffler F."/>
        </authorList>
    </citation>
    <scope>NUCLEOTIDE SEQUENCE</scope>
</reference>
<proteinExistence type="predicted"/>
<dbReference type="AlphaFoldDB" id="A0A645F2X4"/>
<comment type="caution">
    <text evidence="1">The sequence shown here is derived from an EMBL/GenBank/DDBJ whole genome shotgun (WGS) entry which is preliminary data.</text>
</comment>
<accession>A0A645F2X4</accession>
<organism evidence="1">
    <name type="scientific">bioreactor metagenome</name>
    <dbReference type="NCBI Taxonomy" id="1076179"/>
    <lineage>
        <taxon>unclassified sequences</taxon>
        <taxon>metagenomes</taxon>
        <taxon>ecological metagenomes</taxon>
    </lineage>
</organism>
<sequence length="101" mass="11767">MYLSSLLVKTKEPKKTTYTHIKQVAILYFLGLTDKIDNTQKIAELVAPLIDRDAETTRQKLCELPHDIKDRQMLNEIKDLFLKLGLTDKVQLVEKELNKLR</sequence>
<evidence type="ECO:0000313" key="1">
    <source>
        <dbReference type="EMBL" id="MPN07872.1"/>
    </source>
</evidence>
<protein>
    <submittedName>
        <fullName evidence="1">Uncharacterized protein</fullName>
    </submittedName>
</protein>
<name>A0A645F2X4_9ZZZZ</name>
<dbReference type="EMBL" id="VSSQ01053882">
    <property type="protein sequence ID" value="MPN07872.1"/>
    <property type="molecule type" value="Genomic_DNA"/>
</dbReference>